<dbReference type="RefSeq" id="WP_172272349.1">
    <property type="nucleotide sequence ID" value="NZ_CASGMU010000001.1"/>
</dbReference>
<organism evidence="2 3">
    <name type="scientific">Xylanibacter muris</name>
    <dbReference type="NCBI Taxonomy" id="2736290"/>
    <lineage>
        <taxon>Bacteria</taxon>
        <taxon>Pseudomonadati</taxon>
        <taxon>Bacteroidota</taxon>
        <taxon>Bacteroidia</taxon>
        <taxon>Bacteroidales</taxon>
        <taxon>Prevotellaceae</taxon>
        <taxon>Xylanibacter</taxon>
    </lineage>
</organism>
<feature type="domain" description="NAD-dependent epimerase/dehydratase" evidence="1">
    <location>
        <begin position="3"/>
        <end position="156"/>
    </location>
</feature>
<dbReference type="PANTHER" id="PTHR48079:SF6">
    <property type="entry name" value="NAD(P)-BINDING DOMAIN-CONTAINING PROTEIN-RELATED"/>
    <property type="match status" value="1"/>
</dbReference>
<dbReference type="Proteomes" id="UP000714420">
    <property type="component" value="Unassembled WGS sequence"/>
</dbReference>
<dbReference type="SUPFAM" id="SSF51735">
    <property type="entry name" value="NAD(P)-binding Rossmann-fold domains"/>
    <property type="match status" value="1"/>
</dbReference>
<protein>
    <submittedName>
        <fullName evidence="2">NAD(P)-dependent oxidoreductase</fullName>
    </submittedName>
</protein>
<dbReference type="InterPro" id="IPR001509">
    <property type="entry name" value="Epimerase_deHydtase"/>
</dbReference>
<sequence>MKVLICGHRSYAARNFVEKLEEAGHEVWCFSRGELKEKGRVITGPVVEMDSNPFLKDKQMDVVVNFILLDGKSIEENIEYIDALCRWCRQVGVKRIVQMSSISVLPNQEVFISEKTPIDIHPELKGGYGMIKIAIDNRLLEWEKTSSIPVVMMRPGFITAKDKKNALAGIAKLLPGGFAVLMGNSKSTLPLIDRDVLQLGLKNAIESDNPLKVYLMVEKGVNTKQAYLKTLVPYATVIPLPKGMVMFFAHILKVIGVFDERKLQMVAGQFKVQYFDTEKTFHKIHG</sequence>
<dbReference type="Pfam" id="PF01370">
    <property type="entry name" value="Epimerase"/>
    <property type="match status" value="1"/>
</dbReference>
<reference evidence="2 3" key="1">
    <citation type="submission" date="2020-05" db="EMBL/GenBank/DDBJ databases">
        <title>Distinct polysaccharide utilization as determinants for interspecies competition between intestinal Prevotella spp.</title>
        <authorList>
            <person name="Galvez E.J.C."/>
            <person name="Iljazovic A."/>
            <person name="Strowig T."/>
        </authorList>
    </citation>
    <scope>NUCLEOTIDE SEQUENCE [LARGE SCALE GENOMIC DNA]</scope>
    <source>
        <strain evidence="2 3">PMUR</strain>
    </source>
</reference>
<dbReference type="PANTHER" id="PTHR48079">
    <property type="entry name" value="PROTEIN YEEZ"/>
    <property type="match status" value="1"/>
</dbReference>
<keyword evidence="3" id="KW-1185">Reference proteome</keyword>
<accession>A0ABX2AL37</accession>
<dbReference type="Gene3D" id="3.40.50.720">
    <property type="entry name" value="NAD(P)-binding Rossmann-like Domain"/>
    <property type="match status" value="1"/>
</dbReference>
<gene>
    <name evidence="2" type="ORF">HPS56_00715</name>
</gene>
<evidence type="ECO:0000259" key="1">
    <source>
        <dbReference type="Pfam" id="PF01370"/>
    </source>
</evidence>
<dbReference type="EMBL" id="JABKKF010000001">
    <property type="protein sequence ID" value="NPD90895.1"/>
    <property type="molecule type" value="Genomic_DNA"/>
</dbReference>
<proteinExistence type="predicted"/>
<name>A0ABX2AL37_9BACT</name>
<evidence type="ECO:0000313" key="2">
    <source>
        <dbReference type="EMBL" id="NPD90895.1"/>
    </source>
</evidence>
<dbReference type="InterPro" id="IPR036291">
    <property type="entry name" value="NAD(P)-bd_dom_sf"/>
</dbReference>
<evidence type="ECO:0000313" key="3">
    <source>
        <dbReference type="Proteomes" id="UP000714420"/>
    </source>
</evidence>
<dbReference type="InterPro" id="IPR051783">
    <property type="entry name" value="NAD(P)-dependent_oxidoreduct"/>
</dbReference>
<comment type="caution">
    <text evidence="2">The sequence shown here is derived from an EMBL/GenBank/DDBJ whole genome shotgun (WGS) entry which is preliminary data.</text>
</comment>